<dbReference type="Proteomes" id="UP001596137">
    <property type="component" value="Unassembled WGS sequence"/>
</dbReference>
<dbReference type="SUPFAM" id="SSF55961">
    <property type="entry name" value="Bet v1-like"/>
    <property type="match status" value="1"/>
</dbReference>
<protein>
    <submittedName>
        <fullName evidence="1">SRPBCC family protein</fullName>
    </submittedName>
</protein>
<dbReference type="InterPro" id="IPR023393">
    <property type="entry name" value="START-like_dom_sf"/>
</dbReference>
<sequence length="137" mass="15268">MAFTTASIDLTAPPDHVWRLIGGFDSLPDWLPFIRTSTVTEGGRIRHLTTTTGDQISERLESFDEDSRTYTYTFLQSPFPVTNYHATLTVHETPDPQKSQVEWSATFTPTEADDDAVALVNSIFTNGLNALKQTLDS</sequence>
<gene>
    <name evidence="1" type="ORF">ACFP1K_07920</name>
</gene>
<dbReference type="InterPro" id="IPR019587">
    <property type="entry name" value="Polyketide_cyclase/dehydratase"/>
</dbReference>
<evidence type="ECO:0000313" key="1">
    <source>
        <dbReference type="EMBL" id="MFC6081085.1"/>
    </source>
</evidence>
<comment type="caution">
    <text evidence="1">The sequence shown here is derived from an EMBL/GenBank/DDBJ whole genome shotgun (WGS) entry which is preliminary data.</text>
</comment>
<organism evidence="1 2">
    <name type="scientific">Sphaerisporangium aureirubrum</name>
    <dbReference type="NCBI Taxonomy" id="1544736"/>
    <lineage>
        <taxon>Bacteria</taxon>
        <taxon>Bacillati</taxon>
        <taxon>Actinomycetota</taxon>
        <taxon>Actinomycetes</taxon>
        <taxon>Streptosporangiales</taxon>
        <taxon>Streptosporangiaceae</taxon>
        <taxon>Sphaerisporangium</taxon>
    </lineage>
</organism>
<evidence type="ECO:0000313" key="2">
    <source>
        <dbReference type="Proteomes" id="UP001596137"/>
    </source>
</evidence>
<dbReference type="CDD" id="cd07821">
    <property type="entry name" value="PYR_PYL_RCAR_like"/>
    <property type="match status" value="1"/>
</dbReference>
<dbReference type="Pfam" id="PF10604">
    <property type="entry name" value="Polyketide_cyc2"/>
    <property type="match status" value="1"/>
</dbReference>
<proteinExistence type="predicted"/>
<keyword evidence="2" id="KW-1185">Reference proteome</keyword>
<dbReference type="RefSeq" id="WP_380748537.1">
    <property type="nucleotide sequence ID" value="NZ_JBHSRF010000007.1"/>
</dbReference>
<dbReference type="EMBL" id="JBHSRF010000007">
    <property type="protein sequence ID" value="MFC6081085.1"/>
    <property type="molecule type" value="Genomic_DNA"/>
</dbReference>
<reference evidence="2" key="1">
    <citation type="journal article" date="2019" name="Int. J. Syst. Evol. Microbiol.">
        <title>The Global Catalogue of Microorganisms (GCM) 10K type strain sequencing project: providing services to taxonomists for standard genome sequencing and annotation.</title>
        <authorList>
            <consortium name="The Broad Institute Genomics Platform"/>
            <consortium name="The Broad Institute Genome Sequencing Center for Infectious Disease"/>
            <person name="Wu L."/>
            <person name="Ma J."/>
        </authorList>
    </citation>
    <scope>NUCLEOTIDE SEQUENCE [LARGE SCALE GENOMIC DNA]</scope>
    <source>
        <strain evidence="2">JCM 30346</strain>
    </source>
</reference>
<name>A0ABW1NCR6_9ACTN</name>
<accession>A0ABW1NCR6</accession>
<dbReference type="PANTHER" id="PTHR39332:SF7">
    <property type="entry name" value="SRPBCC FAMILY PROTEIN"/>
    <property type="match status" value="1"/>
</dbReference>
<dbReference type="PANTHER" id="PTHR39332">
    <property type="entry name" value="BLL4707 PROTEIN"/>
    <property type="match status" value="1"/>
</dbReference>
<dbReference type="Gene3D" id="3.30.530.20">
    <property type="match status" value="1"/>
</dbReference>